<dbReference type="CDD" id="cd16320">
    <property type="entry name" value="MraZ_N"/>
    <property type="match status" value="1"/>
</dbReference>
<keyword evidence="2 7" id="KW-0963">Cytoplasm</keyword>
<feature type="domain" description="SpoVT-AbrB" evidence="8">
    <location>
        <begin position="22"/>
        <end position="64"/>
    </location>
</feature>
<evidence type="ECO:0000256" key="3">
    <source>
        <dbReference type="ARBA" id="ARBA00022737"/>
    </source>
</evidence>
<dbReference type="InterPro" id="IPR038619">
    <property type="entry name" value="MraZ_sf"/>
</dbReference>
<dbReference type="Gene3D" id="3.40.1550.20">
    <property type="entry name" value="Transcriptional regulator MraZ domain"/>
    <property type="match status" value="1"/>
</dbReference>
<dbReference type="NCBIfam" id="TIGR00242">
    <property type="entry name" value="division/cell wall cluster transcriptional repressor MraZ"/>
    <property type="match status" value="1"/>
</dbReference>
<dbReference type="Proteomes" id="UP000776650">
    <property type="component" value="Unassembled WGS sequence"/>
</dbReference>
<dbReference type="PANTHER" id="PTHR34701">
    <property type="entry name" value="TRANSCRIPTIONAL REGULATOR MRAZ"/>
    <property type="match status" value="1"/>
</dbReference>
<evidence type="ECO:0000256" key="6">
    <source>
        <dbReference type="ARBA" id="ARBA00023163"/>
    </source>
</evidence>
<comment type="caution">
    <text evidence="9">The sequence shown here is derived from an EMBL/GenBank/DDBJ whole genome shotgun (WGS) entry which is preliminary data.</text>
</comment>
<dbReference type="InterPro" id="IPR007159">
    <property type="entry name" value="SpoVT-AbrB_dom"/>
</dbReference>
<dbReference type="InterPro" id="IPR035644">
    <property type="entry name" value="MraZ_C"/>
</dbReference>
<keyword evidence="3" id="KW-0677">Repeat</keyword>
<evidence type="ECO:0000256" key="7">
    <source>
        <dbReference type="HAMAP-Rule" id="MF_01008"/>
    </source>
</evidence>
<proteinExistence type="inferred from homology"/>
<evidence type="ECO:0000256" key="5">
    <source>
        <dbReference type="ARBA" id="ARBA00023125"/>
    </source>
</evidence>
<dbReference type="EMBL" id="DYXM01000134">
    <property type="protein sequence ID" value="HJE90790.1"/>
    <property type="molecule type" value="Genomic_DNA"/>
</dbReference>
<protein>
    <recommendedName>
        <fullName evidence="1 7">Transcriptional regulator MraZ</fullName>
    </recommendedName>
</protein>
<gene>
    <name evidence="7 9" type="primary">mraZ</name>
    <name evidence="9" type="ORF">K8V11_07260</name>
</gene>
<reference evidence="9" key="2">
    <citation type="submission" date="2021-09" db="EMBL/GenBank/DDBJ databases">
        <authorList>
            <person name="Gilroy R."/>
        </authorList>
    </citation>
    <scope>NUCLEOTIDE SEQUENCE</scope>
    <source>
        <strain evidence="9">ChiGjej1B1-18357</strain>
    </source>
</reference>
<accession>A0A921F3K9</accession>
<sequence>MDSTDSPVSTDEREPVFVGYGTYRPRLDDKGRLTIPAKFRAPLENGLVICNWFTNALSVFPEDEFNALVKKIRPTANRSARHMAFYRILVSGADVQQLDKQGRISIPSGQRGYAGLDKDCVVNGLGERLEVWDATAWDRYNEENLPAFSEMEGASLGIEF</sequence>
<dbReference type="GO" id="GO:2000143">
    <property type="term" value="P:negative regulation of DNA-templated transcription initiation"/>
    <property type="evidence" value="ECO:0007669"/>
    <property type="project" value="TreeGrafter"/>
</dbReference>
<dbReference type="PANTHER" id="PTHR34701:SF1">
    <property type="entry name" value="TRANSCRIPTIONAL REGULATOR MRAZ"/>
    <property type="match status" value="1"/>
</dbReference>
<feature type="domain" description="SpoVT-AbrB" evidence="8">
    <location>
        <begin position="93"/>
        <end position="136"/>
    </location>
</feature>
<comment type="subunit">
    <text evidence="7">Forms oligomers.</text>
</comment>
<dbReference type="InterPro" id="IPR003444">
    <property type="entry name" value="MraZ"/>
</dbReference>
<dbReference type="InterPro" id="IPR037914">
    <property type="entry name" value="SpoVT-AbrB_sf"/>
</dbReference>
<dbReference type="HAMAP" id="MF_01008">
    <property type="entry name" value="MraZ"/>
    <property type="match status" value="1"/>
</dbReference>
<dbReference type="GO" id="GO:0003700">
    <property type="term" value="F:DNA-binding transcription factor activity"/>
    <property type="evidence" value="ECO:0007669"/>
    <property type="project" value="UniProtKB-UniRule"/>
</dbReference>
<dbReference type="AlphaFoldDB" id="A0A921F3K9"/>
<dbReference type="InterPro" id="IPR020603">
    <property type="entry name" value="MraZ_dom"/>
</dbReference>
<dbReference type="GO" id="GO:0000976">
    <property type="term" value="F:transcription cis-regulatory region binding"/>
    <property type="evidence" value="ECO:0007669"/>
    <property type="project" value="TreeGrafter"/>
</dbReference>
<comment type="similarity">
    <text evidence="7">Belongs to the MraZ family.</text>
</comment>
<dbReference type="CDD" id="cd16321">
    <property type="entry name" value="MraZ_C"/>
    <property type="match status" value="1"/>
</dbReference>
<dbReference type="SUPFAM" id="SSF89447">
    <property type="entry name" value="AbrB/MazE/MraZ-like"/>
    <property type="match status" value="1"/>
</dbReference>
<keyword evidence="6 7" id="KW-0804">Transcription</keyword>
<keyword evidence="4 7" id="KW-0805">Transcription regulation</keyword>
<comment type="subcellular location">
    <subcellularLocation>
        <location evidence="7">Cytoplasm</location>
        <location evidence="7">Nucleoid</location>
    </subcellularLocation>
</comment>
<dbReference type="PROSITE" id="PS51740">
    <property type="entry name" value="SPOVT_ABRB"/>
    <property type="match status" value="2"/>
</dbReference>
<name>A0A921F3K9_9ACTN</name>
<dbReference type="InterPro" id="IPR035642">
    <property type="entry name" value="MraZ_N"/>
</dbReference>
<organism evidence="9 10">
    <name type="scientific">Dietzia timorensis</name>
    <dbReference type="NCBI Taxonomy" id="499555"/>
    <lineage>
        <taxon>Bacteria</taxon>
        <taxon>Bacillati</taxon>
        <taxon>Actinomycetota</taxon>
        <taxon>Actinomycetes</taxon>
        <taxon>Mycobacteriales</taxon>
        <taxon>Dietziaceae</taxon>
        <taxon>Dietzia</taxon>
    </lineage>
</organism>
<reference evidence="9" key="1">
    <citation type="journal article" date="2021" name="PeerJ">
        <title>Extensive microbial diversity within the chicken gut microbiome revealed by metagenomics and culture.</title>
        <authorList>
            <person name="Gilroy R."/>
            <person name="Ravi A."/>
            <person name="Getino M."/>
            <person name="Pursley I."/>
            <person name="Horton D.L."/>
            <person name="Alikhan N.F."/>
            <person name="Baker D."/>
            <person name="Gharbi K."/>
            <person name="Hall N."/>
            <person name="Watson M."/>
            <person name="Adriaenssens E.M."/>
            <person name="Foster-Nyarko E."/>
            <person name="Jarju S."/>
            <person name="Secka A."/>
            <person name="Antonio M."/>
            <person name="Oren A."/>
            <person name="Chaudhuri R.R."/>
            <person name="La Ragione R."/>
            <person name="Hildebrand F."/>
            <person name="Pallen M.J."/>
        </authorList>
    </citation>
    <scope>NUCLEOTIDE SEQUENCE</scope>
    <source>
        <strain evidence="9">ChiGjej1B1-18357</strain>
    </source>
</reference>
<evidence type="ECO:0000259" key="8">
    <source>
        <dbReference type="PROSITE" id="PS51740"/>
    </source>
</evidence>
<dbReference type="RefSeq" id="WP_303912105.1">
    <property type="nucleotide sequence ID" value="NZ_DYXM01000134.1"/>
</dbReference>
<evidence type="ECO:0000256" key="2">
    <source>
        <dbReference type="ARBA" id="ARBA00022490"/>
    </source>
</evidence>
<keyword evidence="5 7" id="KW-0238">DNA-binding</keyword>
<evidence type="ECO:0000313" key="9">
    <source>
        <dbReference type="EMBL" id="HJE90790.1"/>
    </source>
</evidence>
<dbReference type="GO" id="GO:0009295">
    <property type="term" value="C:nucleoid"/>
    <property type="evidence" value="ECO:0007669"/>
    <property type="project" value="UniProtKB-SubCell"/>
</dbReference>
<dbReference type="Pfam" id="PF02381">
    <property type="entry name" value="MraZ"/>
    <property type="match status" value="2"/>
</dbReference>
<evidence type="ECO:0000313" key="10">
    <source>
        <dbReference type="Proteomes" id="UP000776650"/>
    </source>
</evidence>
<evidence type="ECO:0000256" key="4">
    <source>
        <dbReference type="ARBA" id="ARBA00023015"/>
    </source>
</evidence>
<dbReference type="GO" id="GO:0005737">
    <property type="term" value="C:cytoplasm"/>
    <property type="evidence" value="ECO:0007669"/>
    <property type="project" value="UniProtKB-UniRule"/>
</dbReference>
<evidence type="ECO:0000256" key="1">
    <source>
        <dbReference type="ARBA" id="ARBA00013860"/>
    </source>
</evidence>